<comment type="caution">
    <text evidence="4">The sequence shown here is derived from an EMBL/GenBank/DDBJ whole genome shotgun (WGS) entry which is preliminary data.</text>
</comment>
<feature type="chain" id="PRO_5038507945" description="Putative host cell surface-exposed lipoprotein Ltp-like HTH region domain-containing protein" evidence="2">
    <location>
        <begin position="28"/>
        <end position="244"/>
    </location>
</feature>
<evidence type="ECO:0000259" key="3">
    <source>
        <dbReference type="Pfam" id="PF07553"/>
    </source>
</evidence>
<sequence>MKKLNRIIPLVAASALMLTACSSTTTSEEKKTETKPAATASAPATQTPEGAKDIVDGEEVDLATNTRAQDPDKFPAAPTPPRYVDEHPAPKEVPPHGEELVMLAKKMQEKNPESKEGLYNILKQSGVADYTDEDILWAVNNLGVDWNEVACDAAIAYQKLMPHSQRELFEILYSQPASFTVDEARYAVKNAKIDWNQVALEWAKHIKEGKPEMSDEELYNFLVQVGGPEYSPEQAKWAVEHLNQ</sequence>
<dbReference type="InterPro" id="IPR036388">
    <property type="entry name" value="WH-like_DNA-bd_sf"/>
</dbReference>
<feature type="region of interest" description="Disordered" evidence="1">
    <location>
        <begin position="22"/>
        <end position="95"/>
    </location>
</feature>
<reference evidence="4 5" key="1">
    <citation type="submission" date="2016-11" db="EMBL/GenBank/DDBJ databases">
        <title>Actinomyces gypaetusis sp. nov. isolated from the vulture Gypaetus barbatus in Qinghai Tibet Plateau China.</title>
        <authorList>
            <person name="Meng X."/>
        </authorList>
    </citation>
    <scope>NUCLEOTIDE SEQUENCE [LARGE SCALE GENOMIC DNA]</scope>
    <source>
        <strain evidence="4 5">VUL4_2</strain>
    </source>
</reference>
<dbReference type="InterPro" id="IPR011434">
    <property type="entry name" value="Ltp-like_HTH"/>
</dbReference>
<gene>
    <name evidence="4" type="ORF">BSR29_01270</name>
</gene>
<proteinExistence type="predicted"/>
<dbReference type="RefSeq" id="WP_073708509.1">
    <property type="nucleotide sequence ID" value="NZ_MQSV01000001.1"/>
</dbReference>
<dbReference type="EMBL" id="MQSV01000001">
    <property type="protein sequence ID" value="OKL49618.1"/>
    <property type="molecule type" value="Genomic_DNA"/>
</dbReference>
<feature type="domain" description="Putative host cell surface-exposed lipoprotein Ltp-like HTH region" evidence="3">
    <location>
        <begin position="145"/>
        <end position="190"/>
    </location>
</feature>
<evidence type="ECO:0000256" key="2">
    <source>
        <dbReference type="SAM" id="SignalP"/>
    </source>
</evidence>
<feature type="domain" description="Putative host cell surface-exposed lipoprotein Ltp-like HTH region" evidence="3">
    <location>
        <begin position="194"/>
        <end position="242"/>
    </location>
</feature>
<dbReference type="PROSITE" id="PS51257">
    <property type="entry name" value="PROKAR_LIPOPROTEIN"/>
    <property type="match status" value="1"/>
</dbReference>
<feature type="compositionally biased region" description="Basic and acidic residues" evidence="1">
    <location>
        <begin position="83"/>
        <end position="95"/>
    </location>
</feature>
<evidence type="ECO:0000256" key="1">
    <source>
        <dbReference type="SAM" id="MobiDB-lite"/>
    </source>
</evidence>
<name>A0A1Q5PPU0_9ACTO</name>
<dbReference type="Gene3D" id="1.10.10.10">
    <property type="entry name" value="Winged helix-like DNA-binding domain superfamily/Winged helix DNA-binding domain"/>
    <property type="match status" value="2"/>
</dbReference>
<feature type="signal peptide" evidence="2">
    <location>
        <begin position="1"/>
        <end position="27"/>
    </location>
</feature>
<organism evidence="4 5">
    <name type="scientific">Boudabousia liubingyangii</name>
    <dbReference type="NCBI Taxonomy" id="1921764"/>
    <lineage>
        <taxon>Bacteria</taxon>
        <taxon>Bacillati</taxon>
        <taxon>Actinomycetota</taxon>
        <taxon>Actinomycetes</taxon>
        <taxon>Actinomycetales</taxon>
        <taxon>Actinomycetaceae</taxon>
        <taxon>Boudabousia</taxon>
    </lineage>
</organism>
<evidence type="ECO:0000313" key="5">
    <source>
        <dbReference type="Proteomes" id="UP000186785"/>
    </source>
</evidence>
<keyword evidence="2" id="KW-0732">Signal</keyword>
<keyword evidence="5" id="KW-1185">Reference proteome</keyword>
<evidence type="ECO:0000313" key="4">
    <source>
        <dbReference type="EMBL" id="OKL49618.1"/>
    </source>
</evidence>
<protein>
    <recommendedName>
        <fullName evidence="3">Putative host cell surface-exposed lipoprotein Ltp-like HTH region domain-containing protein</fullName>
    </recommendedName>
</protein>
<accession>A0A1Q5PPU0</accession>
<dbReference type="Proteomes" id="UP000186785">
    <property type="component" value="Unassembled WGS sequence"/>
</dbReference>
<dbReference type="AlphaFoldDB" id="A0A1Q5PPU0"/>
<dbReference type="Pfam" id="PF07553">
    <property type="entry name" value="Lipoprotein_Ltp"/>
    <property type="match status" value="2"/>
</dbReference>
<dbReference type="STRING" id="1921764.BSR28_01210"/>
<feature type="compositionally biased region" description="Low complexity" evidence="1">
    <location>
        <begin position="35"/>
        <end position="49"/>
    </location>
</feature>